<feature type="compositionally biased region" description="Polar residues" evidence="1">
    <location>
        <begin position="129"/>
        <end position="140"/>
    </location>
</feature>
<dbReference type="STRING" id="22663.A0A2I0KGV3"/>
<comment type="caution">
    <text evidence="2">The sequence shown here is derived from an EMBL/GenBank/DDBJ whole genome shotgun (WGS) entry which is preliminary data.</text>
</comment>
<feature type="region of interest" description="Disordered" evidence="1">
    <location>
        <begin position="112"/>
        <end position="147"/>
    </location>
</feature>
<organism evidence="2 3">
    <name type="scientific">Punica granatum</name>
    <name type="common">Pomegranate</name>
    <dbReference type="NCBI Taxonomy" id="22663"/>
    <lineage>
        <taxon>Eukaryota</taxon>
        <taxon>Viridiplantae</taxon>
        <taxon>Streptophyta</taxon>
        <taxon>Embryophyta</taxon>
        <taxon>Tracheophyta</taxon>
        <taxon>Spermatophyta</taxon>
        <taxon>Magnoliopsida</taxon>
        <taxon>eudicotyledons</taxon>
        <taxon>Gunneridae</taxon>
        <taxon>Pentapetalae</taxon>
        <taxon>rosids</taxon>
        <taxon>malvids</taxon>
        <taxon>Myrtales</taxon>
        <taxon>Lythraceae</taxon>
        <taxon>Punica</taxon>
    </lineage>
</organism>
<dbReference type="PANTHER" id="PTHR27006">
    <property type="entry name" value="PROMASTIGOTE SURFACE ANTIGEN PROTEIN PSA"/>
    <property type="match status" value="1"/>
</dbReference>
<evidence type="ECO:0000256" key="1">
    <source>
        <dbReference type="SAM" id="MobiDB-lite"/>
    </source>
</evidence>
<name>A0A2I0KGV3_PUNGR</name>
<gene>
    <name evidence="2" type="ORF">CRG98_011914</name>
</gene>
<reference evidence="2 3" key="1">
    <citation type="submission" date="2017-11" db="EMBL/GenBank/DDBJ databases">
        <title>De-novo sequencing of pomegranate (Punica granatum L.) genome.</title>
        <authorList>
            <person name="Akparov Z."/>
            <person name="Amiraslanov A."/>
            <person name="Hajiyeva S."/>
            <person name="Abbasov M."/>
            <person name="Kaur K."/>
            <person name="Hamwieh A."/>
            <person name="Solovyev V."/>
            <person name="Salamov A."/>
            <person name="Braich B."/>
            <person name="Kosarev P."/>
            <person name="Mahmoud A."/>
            <person name="Hajiyev E."/>
            <person name="Babayeva S."/>
            <person name="Izzatullayeva V."/>
            <person name="Mammadov A."/>
            <person name="Mammadov A."/>
            <person name="Sharifova S."/>
            <person name="Ojaghi J."/>
            <person name="Eynullazada K."/>
            <person name="Bayramov B."/>
            <person name="Abdulazimova A."/>
            <person name="Shahmuradov I."/>
        </authorList>
    </citation>
    <scope>NUCLEOTIDE SEQUENCE [LARGE SCALE GENOMIC DNA]</scope>
    <source>
        <strain evidence="3">cv. AG2017</strain>
        <tissue evidence="2">Leaf</tissue>
    </source>
</reference>
<evidence type="ECO:0000313" key="2">
    <source>
        <dbReference type="EMBL" id="PKI67701.1"/>
    </source>
</evidence>
<accession>A0A2I0KGV3</accession>
<evidence type="ECO:0000313" key="3">
    <source>
        <dbReference type="Proteomes" id="UP000233551"/>
    </source>
</evidence>
<dbReference type="AlphaFoldDB" id="A0A2I0KGV3"/>
<proteinExistence type="predicted"/>
<protein>
    <recommendedName>
        <fullName evidence="4">Serine-threonine/tyrosine-protein kinase catalytic domain-containing protein</fullName>
    </recommendedName>
</protein>
<sequence>VFSFGVLVLEIVSGQRWNCFRNGETIEDLLAIVWRNWREGTVSNIMDPSLRDGPRTEMQRCIHIGLLCVQEHAANRPNMVSVLLMLNSFSISLPVPSQPALYMQSNMDSSVPFSAMNNSRETRPDGSESKSLGGSINEASITDVYPR</sequence>
<dbReference type="Gene3D" id="1.10.510.10">
    <property type="entry name" value="Transferase(Phosphotransferase) domain 1"/>
    <property type="match status" value="1"/>
</dbReference>
<evidence type="ECO:0008006" key="4">
    <source>
        <dbReference type="Google" id="ProtNLM"/>
    </source>
</evidence>
<dbReference type="Proteomes" id="UP000233551">
    <property type="component" value="Unassembled WGS sequence"/>
</dbReference>
<feature type="non-terminal residue" evidence="2">
    <location>
        <position position="1"/>
    </location>
</feature>
<dbReference type="EMBL" id="PGOL01000589">
    <property type="protein sequence ID" value="PKI67701.1"/>
    <property type="molecule type" value="Genomic_DNA"/>
</dbReference>
<dbReference type="InterPro" id="IPR011009">
    <property type="entry name" value="Kinase-like_dom_sf"/>
</dbReference>
<dbReference type="PANTHER" id="PTHR27006:SF616">
    <property type="entry name" value="CYSTEINE-RICH RECEPTOR-LIKE PROTEIN KINASE 10"/>
    <property type="match status" value="1"/>
</dbReference>
<dbReference type="SUPFAM" id="SSF56112">
    <property type="entry name" value="Protein kinase-like (PK-like)"/>
    <property type="match status" value="1"/>
</dbReference>
<keyword evidence="3" id="KW-1185">Reference proteome</keyword>